<evidence type="ECO:0000313" key="2">
    <source>
        <dbReference type="EMBL" id="SDM24236.1"/>
    </source>
</evidence>
<feature type="region of interest" description="Disordered" evidence="1">
    <location>
        <begin position="351"/>
        <end position="395"/>
    </location>
</feature>
<dbReference type="RefSeq" id="WP_143008841.1">
    <property type="nucleotide sequence ID" value="NZ_FNHU01000001.1"/>
</dbReference>
<name>A0A1G9RLV1_9ACTO</name>
<evidence type="ECO:0000313" key="3">
    <source>
        <dbReference type="Proteomes" id="UP000199671"/>
    </source>
</evidence>
<feature type="compositionally biased region" description="Basic and acidic residues" evidence="1">
    <location>
        <begin position="364"/>
        <end position="382"/>
    </location>
</feature>
<dbReference type="OrthoDB" id="5362408at2"/>
<feature type="region of interest" description="Disordered" evidence="1">
    <location>
        <begin position="738"/>
        <end position="783"/>
    </location>
</feature>
<protein>
    <submittedName>
        <fullName evidence="2">CRISPR-associated protein</fullName>
    </submittedName>
</protein>
<reference evidence="2 3" key="1">
    <citation type="submission" date="2016-10" db="EMBL/GenBank/DDBJ databases">
        <authorList>
            <person name="de Groot N.N."/>
        </authorList>
    </citation>
    <scope>NUCLEOTIDE SEQUENCE [LARGE SCALE GENOMIC DNA]</scope>
    <source>
        <strain evidence="2 3">KPR-7B</strain>
    </source>
</reference>
<feature type="compositionally biased region" description="Basic residues" evidence="1">
    <location>
        <begin position="774"/>
        <end position="783"/>
    </location>
</feature>
<proteinExistence type="predicted"/>
<dbReference type="AlphaFoldDB" id="A0A1G9RLV1"/>
<evidence type="ECO:0000256" key="1">
    <source>
        <dbReference type="SAM" id="MobiDB-lite"/>
    </source>
</evidence>
<gene>
    <name evidence="2" type="ORF">SAMN04487766_10157</name>
</gene>
<dbReference type="EMBL" id="FNHU01000001">
    <property type="protein sequence ID" value="SDM24236.1"/>
    <property type="molecule type" value="Genomic_DNA"/>
</dbReference>
<sequence length="783" mass="86035">MADNVSFSPFHSAVNRIPVLRDEAQKLASQGRLPAELFDDFAPIAHDHLHGDRFSGSIDIKMIVRTPLVFGEQTKTRENGRDRHFVQVPTENGELGEPIVVPPTMVKGMISRAYETLTCSRFRVFGDAENRSSRRRVVDDHRSRLTYRGDPASALKLIPVRLTERHDDGSFTAELLQGDTLVKNDYSEGRTVYPTMMAASLQTGHWGHAKLVLAGGLNRLNAITKHGQEIHCHMSLCLHGDRGRGAKYAYWQVTHIRNKQGEFEEAFRISDSVTTIEDRDNVHGYVYRSTADGDTPDQLFARKHDERVFFDVTDGGPMKATVPAPVCEAYRIIVESYVAERESEIALGVPEAKRHRPNRPTKAAQEELEVRERARKDAHDAPEDASTGQAPGDATPLVELKADSLAYAIVDESDGHSTVEELMPVLIGRRAYETSPWDLADAQQVRPLSTQEEASAADRLFGYVAPNANPNAVSGDVASRGWVSFGPVDASRARLSTQRQVLSPLLGAKLNSGRRFLTDGSGKTPRHSDGTPLARREYYAPGQLLGAATYPIHRSLLGRPGFPKSATELPPTDGVQQDNIGVRLTALSWIQTGSELTCTLSFSNLSRVELSALLWVLTPQNLVPSEEIAASDDPEPTGCLRMGLGKPLGLGAIEVSIVEDGLRIVDNKSLAAAYEDLSACAGTAEQVTNPSELSFSDGVDRELRRQAWVKAMQRAAFGYGGNAPVRYMTLKENKANNQTAFKSGTPKPGYGIAPADLQRRANPIRVPKADTKHSGRRPRPHRW</sequence>
<accession>A0A1G9RLV1</accession>
<organism evidence="2 3">
    <name type="scientific">Actinomyces ruminicola</name>
    <dbReference type="NCBI Taxonomy" id="332524"/>
    <lineage>
        <taxon>Bacteria</taxon>
        <taxon>Bacillati</taxon>
        <taxon>Actinomycetota</taxon>
        <taxon>Actinomycetes</taxon>
        <taxon>Actinomycetales</taxon>
        <taxon>Actinomycetaceae</taxon>
        <taxon>Actinomyces</taxon>
    </lineage>
</organism>
<dbReference type="Proteomes" id="UP000199671">
    <property type="component" value="Unassembled WGS sequence"/>
</dbReference>